<sequence>MTAPAVLMHISSHTRTPHPCHRIPRNDTEALILAFLYLYLASSHGSRAEDYNNRLTSFAGTHPVHDLTTCMATFTSSLVHHPSPSLVFLRVSALVPHLSLLPGAVPSHAPSLLRFPAHASPFILCAGLSLCLLAPLSLRLPTWSAER</sequence>
<name>A0ACC1MNA1_9APHY</name>
<accession>A0ACC1MNA1</accession>
<evidence type="ECO:0000313" key="1">
    <source>
        <dbReference type="EMBL" id="KAJ2967698.1"/>
    </source>
</evidence>
<organism evidence="1 2">
    <name type="scientific">Trametes sanguinea</name>
    <dbReference type="NCBI Taxonomy" id="158606"/>
    <lineage>
        <taxon>Eukaryota</taxon>
        <taxon>Fungi</taxon>
        <taxon>Dikarya</taxon>
        <taxon>Basidiomycota</taxon>
        <taxon>Agaricomycotina</taxon>
        <taxon>Agaricomycetes</taxon>
        <taxon>Polyporales</taxon>
        <taxon>Polyporaceae</taxon>
        <taxon>Trametes</taxon>
    </lineage>
</organism>
<keyword evidence="2" id="KW-1185">Reference proteome</keyword>
<evidence type="ECO:0000313" key="2">
    <source>
        <dbReference type="Proteomes" id="UP001144978"/>
    </source>
</evidence>
<reference evidence="1" key="1">
    <citation type="submission" date="2022-08" db="EMBL/GenBank/DDBJ databases">
        <title>Genome Sequence of Pycnoporus sanguineus.</title>
        <authorList>
            <person name="Buettner E."/>
        </authorList>
    </citation>
    <scope>NUCLEOTIDE SEQUENCE</scope>
    <source>
        <strain evidence="1">CG-C14</strain>
    </source>
</reference>
<dbReference type="EMBL" id="JANSHE010006240">
    <property type="protein sequence ID" value="KAJ2967698.1"/>
    <property type="molecule type" value="Genomic_DNA"/>
</dbReference>
<dbReference type="Proteomes" id="UP001144978">
    <property type="component" value="Unassembled WGS sequence"/>
</dbReference>
<protein>
    <submittedName>
        <fullName evidence="1">Uncharacterized protein</fullName>
    </submittedName>
</protein>
<comment type="caution">
    <text evidence="1">The sequence shown here is derived from an EMBL/GenBank/DDBJ whole genome shotgun (WGS) entry which is preliminary data.</text>
</comment>
<proteinExistence type="predicted"/>
<gene>
    <name evidence="1" type="ORF">NUW54_g13433</name>
</gene>